<dbReference type="Proteomes" id="UP000198757">
    <property type="component" value="Unassembled WGS sequence"/>
</dbReference>
<evidence type="ECO:0000256" key="1">
    <source>
        <dbReference type="SAM" id="SignalP"/>
    </source>
</evidence>
<dbReference type="OrthoDB" id="783596at2"/>
<keyword evidence="4" id="KW-1185">Reference proteome</keyword>
<organism evidence="3 4">
    <name type="scientific">Niabella drilacis (strain DSM 25811 / CCM 8410 / CCUG 62505 / LMG 26954 / E90)</name>
    <dbReference type="NCBI Taxonomy" id="1285928"/>
    <lineage>
        <taxon>Bacteria</taxon>
        <taxon>Pseudomonadati</taxon>
        <taxon>Bacteroidota</taxon>
        <taxon>Chitinophagia</taxon>
        <taxon>Chitinophagales</taxon>
        <taxon>Chitinophagaceae</taxon>
        <taxon>Niabella</taxon>
    </lineage>
</organism>
<protein>
    <submittedName>
        <fullName evidence="3">Imidazolonepropionase</fullName>
    </submittedName>
</protein>
<dbReference type="InterPro" id="IPR011059">
    <property type="entry name" value="Metal-dep_hydrolase_composite"/>
</dbReference>
<reference evidence="4" key="1">
    <citation type="submission" date="2016-10" db="EMBL/GenBank/DDBJ databases">
        <authorList>
            <person name="Varghese N."/>
            <person name="Submissions S."/>
        </authorList>
    </citation>
    <scope>NUCLEOTIDE SEQUENCE [LARGE SCALE GENOMIC DNA]</scope>
    <source>
        <strain evidence="4">DSM 25811 / CCM 8410 / LMG 26954 / E90</strain>
    </source>
</reference>
<name>A0A1G6I156_NIADE</name>
<dbReference type="SUPFAM" id="SSF51556">
    <property type="entry name" value="Metallo-dependent hydrolases"/>
    <property type="match status" value="1"/>
</dbReference>
<dbReference type="RefSeq" id="WP_090388045.1">
    <property type="nucleotide sequence ID" value="NZ_FMZO01000001.1"/>
</dbReference>
<gene>
    <name evidence="3" type="ORF">SAMN04487894_10158</name>
</gene>
<keyword evidence="1" id="KW-0732">Signal</keyword>
<evidence type="ECO:0000313" key="3">
    <source>
        <dbReference type="EMBL" id="SDC00287.1"/>
    </source>
</evidence>
<feature type="signal peptide" evidence="1">
    <location>
        <begin position="1"/>
        <end position="18"/>
    </location>
</feature>
<proteinExistence type="predicted"/>
<feature type="chain" id="PRO_5011735144" evidence="1">
    <location>
        <begin position="19"/>
        <end position="425"/>
    </location>
</feature>
<evidence type="ECO:0000313" key="4">
    <source>
        <dbReference type="Proteomes" id="UP000198757"/>
    </source>
</evidence>
<dbReference type="PANTHER" id="PTHR43135:SF3">
    <property type="entry name" value="ALPHA-D-RIBOSE 1-METHYLPHOSPHONATE 5-TRIPHOSPHATE DIPHOSPHATASE"/>
    <property type="match status" value="1"/>
</dbReference>
<accession>A0A1G6I156</accession>
<dbReference type="Gene3D" id="3.20.20.140">
    <property type="entry name" value="Metal-dependent hydrolases"/>
    <property type="match status" value="1"/>
</dbReference>
<dbReference type="GO" id="GO:0016810">
    <property type="term" value="F:hydrolase activity, acting on carbon-nitrogen (but not peptide) bonds"/>
    <property type="evidence" value="ECO:0007669"/>
    <property type="project" value="InterPro"/>
</dbReference>
<dbReference type="Gene3D" id="2.30.40.10">
    <property type="entry name" value="Urease, subunit C, domain 1"/>
    <property type="match status" value="1"/>
</dbReference>
<feature type="domain" description="Amidohydrolase-related" evidence="2">
    <location>
        <begin position="311"/>
        <end position="387"/>
    </location>
</feature>
<evidence type="ECO:0000259" key="2">
    <source>
        <dbReference type="Pfam" id="PF01979"/>
    </source>
</evidence>
<sequence>MKSLAYVILWFLALPAMAQDDVYPAKKQEGVLVIRNGIIHTGTGQVIPQGVIVIKDGKIQSVGAPAATIPGATVVDAAGKHIYPGLILASTDLGLREIMSGVRGSNDFYELGDYNPDVRSIVAYNTDSRIINTLRSNGILLANIVPSGSLLTGSSSVVQLDAWTWEDALYKADNGMFLNLPMLLKSPRSGASDPVKEGIKRIEALKAFLQEAKAYAGSTAQKEVNLKFEALRPLFAKKQKLFVNANISRQILMAIDIAKTFDIRVVIVGGSDSYLLANLLRQNNIPVILNAIHALPTLEDDDVDQPFKTPALLQKAGVLFALNDDESSSRYRNLSFFAGTAAAYGLSKEEALQAITLNAARILGIDDRTGSLEAGKDANIVIAAGDLLDMKESAVTEAYIQGRKIDLNNKHKQLYDRYRHRYQLQ</sequence>
<dbReference type="InterPro" id="IPR032466">
    <property type="entry name" value="Metal_Hydrolase"/>
</dbReference>
<dbReference type="SUPFAM" id="SSF51338">
    <property type="entry name" value="Composite domain of metallo-dependent hydrolases"/>
    <property type="match status" value="1"/>
</dbReference>
<dbReference type="STRING" id="1285928.SAMN04487894_10158"/>
<dbReference type="Pfam" id="PF01979">
    <property type="entry name" value="Amidohydro_1"/>
    <property type="match status" value="1"/>
</dbReference>
<dbReference type="AlphaFoldDB" id="A0A1G6I156"/>
<dbReference type="PANTHER" id="PTHR43135">
    <property type="entry name" value="ALPHA-D-RIBOSE 1-METHYLPHOSPHONATE 5-TRIPHOSPHATE DIPHOSPHATASE"/>
    <property type="match status" value="1"/>
</dbReference>
<dbReference type="InterPro" id="IPR006680">
    <property type="entry name" value="Amidohydro-rel"/>
</dbReference>
<dbReference type="EMBL" id="FMZO01000001">
    <property type="protein sequence ID" value="SDC00287.1"/>
    <property type="molecule type" value="Genomic_DNA"/>
</dbReference>
<dbReference type="InterPro" id="IPR051781">
    <property type="entry name" value="Metallo-dep_Hydrolase"/>
</dbReference>